<accession>A0A0A0I9M6</accession>
<evidence type="ECO:0000313" key="15">
    <source>
        <dbReference type="Proteomes" id="UP000030012"/>
    </source>
</evidence>
<dbReference type="GO" id="GO:0005506">
    <property type="term" value="F:iron ion binding"/>
    <property type="evidence" value="ECO:0007669"/>
    <property type="project" value="InterPro"/>
</dbReference>
<dbReference type="InterPro" id="IPR017896">
    <property type="entry name" value="4Fe4S_Fe-S-bd"/>
</dbReference>
<feature type="domain" description="4Fe-4S ferredoxin-type" evidence="13">
    <location>
        <begin position="679"/>
        <end position="708"/>
    </location>
</feature>
<feature type="binding site" evidence="12">
    <location>
        <position position="688"/>
    </location>
    <ligand>
        <name>[4Fe-4S] cluster</name>
        <dbReference type="ChEBI" id="CHEBI:49883"/>
        <label>1</label>
    </ligand>
</feature>
<feature type="binding site" evidence="12">
    <location>
        <position position="810"/>
    </location>
    <ligand>
        <name>[4Fe-4S] cluster</name>
        <dbReference type="ChEBI" id="CHEBI:49883"/>
        <label>3</label>
    </ligand>
</feature>
<keyword evidence="5 9" id="KW-0249">Electron transport</keyword>
<dbReference type="SMART" id="SM00890">
    <property type="entry name" value="EKR"/>
    <property type="match status" value="1"/>
</dbReference>
<dbReference type="GO" id="GO:0030976">
    <property type="term" value="F:thiamine pyrophosphate binding"/>
    <property type="evidence" value="ECO:0007669"/>
    <property type="project" value="InterPro"/>
</dbReference>
<dbReference type="FunFam" id="3.40.50.970:FF:000012">
    <property type="entry name" value="Pyruvate:ferredoxin (Flavodoxin) oxidoreductase"/>
    <property type="match status" value="1"/>
</dbReference>
<dbReference type="InterPro" id="IPR011895">
    <property type="entry name" value="Pyrv_flavodox_OxRed"/>
</dbReference>
<dbReference type="PROSITE" id="PS00198">
    <property type="entry name" value="4FE4S_FER_1"/>
    <property type="match status" value="1"/>
</dbReference>
<keyword evidence="4 12" id="KW-0479">Metal-binding</keyword>
<feature type="binding site" evidence="12">
    <location>
        <position position="747"/>
    </location>
    <ligand>
        <name>[4Fe-4S] cluster</name>
        <dbReference type="ChEBI" id="CHEBI:49883"/>
        <label>2</label>
    </ligand>
</feature>
<evidence type="ECO:0000256" key="5">
    <source>
        <dbReference type="ARBA" id="ARBA00022982"/>
    </source>
</evidence>
<feature type="binding site" evidence="12">
    <location>
        <position position="1069"/>
    </location>
    <ligand>
        <name>[4Fe-4S] cluster</name>
        <dbReference type="ChEBI" id="CHEBI:49883"/>
        <label>3</label>
    </ligand>
</feature>
<reference evidence="14 15" key="1">
    <citation type="submission" date="2014-01" db="EMBL/GenBank/DDBJ databases">
        <title>Plasmidome dynamics in the species complex Clostridium novyi sensu lato converts strains of independent lineages into distinctly different pathogens.</title>
        <authorList>
            <person name="Skarin H."/>
            <person name="Segerman B."/>
        </authorList>
    </citation>
    <scope>NUCLEOTIDE SEQUENCE [LARGE SCALE GENOMIC DNA]</scope>
    <source>
        <strain evidence="14 15">4552</strain>
    </source>
</reference>
<dbReference type="Gene3D" id="3.40.920.10">
    <property type="entry name" value="Pyruvate-ferredoxin oxidoreductase, PFOR, domain III"/>
    <property type="match status" value="1"/>
</dbReference>
<evidence type="ECO:0000256" key="2">
    <source>
        <dbReference type="ARBA" id="ARBA00022448"/>
    </source>
</evidence>
<evidence type="ECO:0000259" key="13">
    <source>
        <dbReference type="PROSITE" id="PS51379"/>
    </source>
</evidence>
<dbReference type="GO" id="GO:0006979">
    <property type="term" value="P:response to oxidative stress"/>
    <property type="evidence" value="ECO:0007669"/>
    <property type="project" value="TreeGrafter"/>
</dbReference>
<dbReference type="PANTHER" id="PTHR32154">
    <property type="entry name" value="PYRUVATE-FLAVODOXIN OXIDOREDUCTASE-RELATED"/>
    <property type="match status" value="1"/>
</dbReference>
<evidence type="ECO:0000256" key="12">
    <source>
        <dbReference type="PIRSR" id="PIRSR000159-50"/>
    </source>
</evidence>
<keyword evidence="8 12" id="KW-0411">Iron-sulfur</keyword>
<dbReference type="Pfam" id="PF02775">
    <property type="entry name" value="TPP_enzyme_C"/>
    <property type="match status" value="1"/>
</dbReference>
<dbReference type="FunFam" id="3.40.50.970:FF:000041">
    <property type="entry name" value="Pyruvate:ferredoxin (Flavodoxin) oxidoreductase"/>
    <property type="match status" value="1"/>
</dbReference>
<dbReference type="NCBIfam" id="TIGR02176">
    <property type="entry name" value="pyruv_ox_red"/>
    <property type="match status" value="1"/>
</dbReference>
<dbReference type="InterPro" id="IPR037112">
    <property type="entry name" value="Pyrv-flavodox_OxR_EKR_sf"/>
</dbReference>
<feature type="binding site" evidence="10">
    <location>
        <position position="113"/>
    </location>
    <ligand>
        <name>pyruvate</name>
        <dbReference type="ChEBI" id="CHEBI:15361"/>
    </ligand>
</feature>
<gene>
    <name evidence="14" type="ORF">Z968_04795</name>
</gene>
<dbReference type="CDD" id="cd07034">
    <property type="entry name" value="TPP_PYR_PFOR_IOR-alpha_like"/>
    <property type="match status" value="1"/>
</dbReference>
<dbReference type="Pfam" id="PF17147">
    <property type="entry name" value="PFOR_II"/>
    <property type="match status" value="1"/>
</dbReference>
<evidence type="ECO:0000256" key="6">
    <source>
        <dbReference type="ARBA" id="ARBA00023002"/>
    </source>
</evidence>
<evidence type="ECO:0000256" key="7">
    <source>
        <dbReference type="ARBA" id="ARBA00023004"/>
    </source>
</evidence>
<dbReference type="GO" id="GO:0019164">
    <property type="term" value="F:pyruvate synthase activity"/>
    <property type="evidence" value="ECO:0007669"/>
    <property type="project" value="UniProtKB-EC"/>
</dbReference>
<comment type="catalytic activity">
    <reaction evidence="9">
        <text>2 oxidized [2Fe-2S]-[ferredoxin] + pyruvate + CoA = 2 reduced [2Fe-2S]-[ferredoxin] + acetyl-CoA + CO2 + H(+)</text>
        <dbReference type="Rhea" id="RHEA:12765"/>
        <dbReference type="Rhea" id="RHEA-COMP:10000"/>
        <dbReference type="Rhea" id="RHEA-COMP:10001"/>
        <dbReference type="ChEBI" id="CHEBI:15361"/>
        <dbReference type="ChEBI" id="CHEBI:15378"/>
        <dbReference type="ChEBI" id="CHEBI:16526"/>
        <dbReference type="ChEBI" id="CHEBI:33737"/>
        <dbReference type="ChEBI" id="CHEBI:33738"/>
        <dbReference type="ChEBI" id="CHEBI:57287"/>
        <dbReference type="ChEBI" id="CHEBI:57288"/>
        <dbReference type="EC" id="1.2.7.1"/>
    </reaction>
</comment>
<evidence type="ECO:0000256" key="4">
    <source>
        <dbReference type="ARBA" id="ARBA00022723"/>
    </source>
</evidence>
<dbReference type="GO" id="GO:0051539">
    <property type="term" value="F:4 iron, 4 sulfur cluster binding"/>
    <property type="evidence" value="ECO:0007669"/>
    <property type="project" value="UniProtKB-KW"/>
</dbReference>
<feature type="binding site" evidence="12">
    <location>
        <position position="744"/>
    </location>
    <ligand>
        <name>[4Fe-4S] cluster</name>
        <dbReference type="ChEBI" id="CHEBI:49883"/>
        <label>2</label>
    </ligand>
</feature>
<dbReference type="Gene3D" id="3.40.50.970">
    <property type="match status" value="2"/>
</dbReference>
<feature type="domain" description="4Fe-4S ferredoxin-type" evidence="13">
    <location>
        <begin position="735"/>
        <end position="766"/>
    </location>
</feature>
<dbReference type="CDD" id="cd03377">
    <property type="entry name" value="TPP_PFOR_PNO"/>
    <property type="match status" value="1"/>
</dbReference>
<feature type="binding site" evidence="10">
    <location>
        <begin position="989"/>
        <end position="994"/>
    </location>
    <ligand>
        <name>thiamine diphosphate</name>
        <dbReference type="ChEBI" id="CHEBI:58937"/>
    </ligand>
</feature>
<feature type="site" description="Important for catalytic activity" evidence="11">
    <location>
        <position position="113"/>
    </location>
</feature>
<feature type="site" description="Important for catalytic activity" evidence="11">
    <location>
        <position position="994"/>
    </location>
</feature>
<dbReference type="SUPFAM" id="SSF52518">
    <property type="entry name" value="Thiamin diphosphate-binding fold (THDP-binding)"/>
    <property type="match status" value="2"/>
</dbReference>
<dbReference type="InterPro" id="IPR050722">
    <property type="entry name" value="Pyruvate:ferred/Flavod_OxRd"/>
</dbReference>
<dbReference type="OrthoDB" id="9794954at2"/>
<evidence type="ECO:0000256" key="1">
    <source>
        <dbReference type="ARBA" id="ARBA00009032"/>
    </source>
</evidence>
<dbReference type="InterPro" id="IPR002869">
    <property type="entry name" value="Pyrv_flavodox_OxRed_cen"/>
</dbReference>
<keyword evidence="3 12" id="KW-0004">4Fe-4S</keyword>
<dbReference type="GO" id="GO:0022900">
    <property type="term" value="P:electron transport chain"/>
    <property type="evidence" value="ECO:0007669"/>
    <property type="project" value="InterPro"/>
</dbReference>
<dbReference type="EC" id="1.2.7.1" evidence="9"/>
<dbReference type="Pfam" id="PF12838">
    <property type="entry name" value="Fer4_7"/>
    <property type="match status" value="1"/>
</dbReference>
<dbReference type="SUPFAM" id="SSF52922">
    <property type="entry name" value="TK C-terminal domain-like"/>
    <property type="match status" value="1"/>
</dbReference>
<proteinExistence type="inferred from homology"/>
<feature type="site" description="Important for catalytic activity" evidence="11">
    <location>
        <position position="30"/>
    </location>
</feature>
<dbReference type="FunFam" id="3.30.70.20:FF:000022">
    <property type="entry name" value="Pyruvate:ferredoxin (Flavodoxin) oxidoreductase"/>
    <property type="match status" value="1"/>
</dbReference>
<feature type="binding site" evidence="12">
    <location>
        <position position="838"/>
    </location>
    <ligand>
        <name>[4Fe-4S] cluster</name>
        <dbReference type="ChEBI" id="CHEBI:49883"/>
        <label>3</label>
    </ligand>
</feature>
<dbReference type="InterPro" id="IPR011766">
    <property type="entry name" value="TPP_enzyme_TPP-bd"/>
</dbReference>
<dbReference type="FunFam" id="3.40.50.920:FF:000007">
    <property type="entry name" value="Pyruvate:ferredoxin (Flavodoxin) oxidoreductase"/>
    <property type="match status" value="1"/>
</dbReference>
<dbReference type="InterPro" id="IPR009014">
    <property type="entry name" value="Transketo_C/PFOR_II"/>
</dbReference>
<keyword evidence="2 9" id="KW-0813">Transport</keyword>
<dbReference type="AlphaFoldDB" id="A0A0A0I9M6"/>
<comment type="caution">
    <text evidence="14">The sequence shown here is derived from an EMBL/GenBank/DDBJ whole genome shotgun (WGS) entry which is preliminary data.</text>
</comment>
<dbReference type="PIRSF" id="PIRSF000159">
    <property type="entry name" value="NifJ"/>
    <property type="match status" value="1"/>
</dbReference>
<dbReference type="Gene3D" id="3.40.50.920">
    <property type="match status" value="1"/>
</dbReference>
<dbReference type="Pfam" id="PF10371">
    <property type="entry name" value="EKR"/>
    <property type="match status" value="1"/>
</dbReference>
<dbReference type="RefSeq" id="WP_039254018.1">
    <property type="nucleotide sequence ID" value="NZ_JENJ01000015.1"/>
</dbReference>
<feature type="binding site" evidence="12">
    <location>
        <position position="694"/>
    </location>
    <ligand>
        <name>[4Fe-4S] cluster</name>
        <dbReference type="ChEBI" id="CHEBI:49883"/>
        <label>1</label>
    </ligand>
</feature>
<dbReference type="SUPFAM" id="SSF54862">
    <property type="entry name" value="4Fe-4S ferredoxins"/>
    <property type="match status" value="1"/>
</dbReference>
<feature type="binding site" evidence="12">
    <location>
        <position position="698"/>
    </location>
    <ligand>
        <name>[4Fe-4S] cluster</name>
        <dbReference type="ChEBI" id="CHEBI:49883"/>
        <label>2</label>
    </ligand>
</feature>
<dbReference type="InterPro" id="IPR019752">
    <property type="entry name" value="Pyrv/ketoisovalerate_OxRed_cat"/>
</dbReference>
<feature type="binding site" evidence="10">
    <location>
        <position position="63"/>
    </location>
    <ligand>
        <name>thiamine diphosphate</name>
        <dbReference type="ChEBI" id="CHEBI:58937"/>
    </ligand>
</feature>
<evidence type="ECO:0000256" key="8">
    <source>
        <dbReference type="ARBA" id="ARBA00023014"/>
    </source>
</evidence>
<evidence type="ECO:0000256" key="3">
    <source>
        <dbReference type="ARBA" id="ARBA00022485"/>
    </source>
</evidence>
<dbReference type="InterPro" id="IPR033412">
    <property type="entry name" value="PFOR_II"/>
</dbReference>
<dbReference type="Pfam" id="PF01855">
    <property type="entry name" value="POR_N"/>
    <property type="match status" value="1"/>
</dbReference>
<dbReference type="InterPro" id="IPR019456">
    <property type="entry name" value="Pyrv-flavodox_OxRtase_EKR"/>
</dbReference>
<organism evidence="14 15">
    <name type="scientific">Clostridium novyi A str. 4552</name>
    <dbReference type="NCBI Taxonomy" id="1444289"/>
    <lineage>
        <taxon>Bacteria</taxon>
        <taxon>Bacillati</taxon>
        <taxon>Bacillota</taxon>
        <taxon>Clostridia</taxon>
        <taxon>Eubacteriales</taxon>
        <taxon>Clostridiaceae</taxon>
        <taxon>Clostridium</taxon>
    </lineage>
</organism>
<keyword evidence="7 12" id="KW-0408">Iron</keyword>
<name>A0A0A0I9M6_CLONO</name>
<evidence type="ECO:0000256" key="11">
    <source>
        <dbReference type="PIRSR" id="PIRSR000159-2"/>
    </source>
</evidence>
<dbReference type="Pfam" id="PF01558">
    <property type="entry name" value="POR"/>
    <property type="match status" value="1"/>
</dbReference>
<feature type="site" description="Important for catalytic activity" evidence="11">
    <location>
        <position position="63"/>
    </location>
</feature>
<dbReference type="InterPro" id="IPR002880">
    <property type="entry name" value="Pyrv_Fd/Flavodoxin_OxRdtase_N"/>
</dbReference>
<dbReference type="InterPro" id="IPR017900">
    <property type="entry name" value="4Fe4S_Fe_S_CS"/>
</dbReference>
<evidence type="ECO:0000256" key="9">
    <source>
        <dbReference type="PIRNR" id="PIRNR000159"/>
    </source>
</evidence>
<feature type="binding site" evidence="10">
    <location>
        <position position="838"/>
    </location>
    <ligand>
        <name>thiamine diphosphate</name>
        <dbReference type="ChEBI" id="CHEBI:58937"/>
    </ligand>
</feature>
<dbReference type="SUPFAM" id="SSF53323">
    <property type="entry name" value="Pyruvate-ferredoxin oxidoreductase, PFOR, domain III"/>
    <property type="match status" value="1"/>
</dbReference>
<dbReference type="PROSITE" id="PS51379">
    <property type="entry name" value="4FE4S_FER_2"/>
    <property type="match status" value="2"/>
</dbReference>
<comment type="similarity">
    <text evidence="1 9">Belongs to the pyruvate:ferredoxin/flavodoxin oxidoreductase family.</text>
</comment>
<feature type="binding site" evidence="12">
    <location>
        <position position="750"/>
    </location>
    <ligand>
        <name>[4Fe-4S] cluster</name>
        <dbReference type="ChEBI" id="CHEBI:49883"/>
        <label>2</label>
    </ligand>
</feature>
<evidence type="ECO:0000313" key="14">
    <source>
        <dbReference type="EMBL" id="KGM97026.1"/>
    </source>
</evidence>
<feature type="binding site" evidence="10">
    <location>
        <position position="815"/>
    </location>
    <ligand>
        <name>thiamine diphosphate</name>
        <dbReference type="ChEBI" id="CHEBI:58937"/>
    </ligand>
</feature>
<dbReference type="PANTHER" id="PTHR32154:SF0">
    <property type="entry name" value="PYRUVATE-FLAVODOXIN OXIDOREDUCTASE-RELATED"/>
    <property type="match status" value="1"/>
</dbReference>
<dbReference type="Proteomes" id="UP000030012">
    <property type="component" value="Unassembled WGS sequence"/>
</dbReference>
<keyword evidence="14" id="KW-0670">Pyruvate</keyword>
<dbReference type="Gene3D" id="3.30.70.20">
    <property type="match status" value="1"/>
</dbReference>
<feature type="binding site" evidence="12">
    <location>
        <position position="754"/>
    </location>
    <ligand>
        <name>[4Fe-4S] cluster</name>
        <dbReference type="ChEBI" id="CHEBI:49883"/>
        <label>1</label>
    </ligand>
</feature>
<feature type="binding site" evidence="10">
    <location>
        <position position="30"/>
    </location>
    <ligand>
        <name>pyruvate</name>
        <dbReference type="ChEBI" id="CHEBI:15361"/>
    </ligand>
</feature>
<dbReference type="Gene3D" id="4.10.780.10">
    <property type="entry name" value="Pyruvate-flavodoxin oxidoreductase, EKR domain"/>
    <property type="match status" value="1"/>
</dbReference>
<dbReference type="InterPro" id="IPR029061">
    <property type="entry name" value="THDP-binding"/>
</dbReference>
<dbReference type="FunFam" id="3.40.920.10:FF:000001">
    <property type="entry name" value="Pyruvate:ferredoxin (Flavodoxin) oxidoreductase"/>
    <property type="match status" value="1"/>
</dbReference>
<comment type="cofactor">
    <cofactor evidence="12">
        <name>[4Fe-4S] cluster</name>
        <dbReference type="ChEBI" id="CHEBI:49883"/>
    </cofactor>
    <text evidence="12">Binds 3 [4Fe-4S] clusters per subunit.</text>
</comment>
<protein>
    <recommendedName>
        <fullName evidence="9">Pyruvate:ferredoxin oxidoreductase</fullName>
        <ecNumber evidence="9">1.2.7.1</ecNumber>
    </recommendedName>
    <alternativeName>
        <fullName evidence="9">Pyruvate synthase</fullName>
    </alternativeName>
</protein>
<keyword evidence="6 9" id="KW-0560">Oxidoreductase</keyword>
<feature type="binding site" evidence="10">
    <location>
        <begin position="960"/>
        <end position="963"/>
    </location>
    <ligand>
        <name>thiamine diphosphate</name>
        <dbReference type="ChEBI" id="CHEBI:58937"/>
    </ligand>
</feature>
<feature type="binding site" evidence="12">
    <location>
        <position position="691"/>
    </location>
    <ligand>
        <name>[4Fe-4S] cluster</name>
        <dbReference type="ChEBI" id="CHEBI:49883"/>
        <label>1</label>
    </ligand>
</feature>
<evidence type="ECO:0000256" key="10">
    <source>
        <dbReference type="PIRSR" id="PIRSR000159-1"/>
    </source>
</evidence>
<sequence length="1168" mass="127944">MAKMKTMDGNTAAAYASYAFTDVTAIYPITPSSPMAESVDEWSAQGKKNLFGQTVKVMELQSEAGASAAVHGSLQSGALTTTYTASQGLLLMIPNMYKIAGELLPSVFHVSARALASHALSIFGDHQDVMAARQTGFALLASNSVQEAMDLAAVSHLAALKGRVPFVHFFDGFRTSHEIQKVELLDYEDLRGLIDQDALKAFRANALSPEHPVTRGTAQNPDIFFQAREASNKYYNAIPAIVEEYMGEINKITGRDYKLFNYYGAEDADRVIIAMGSGCETIGEVVDYLNARGEKVGLVKVHLYRPFSKEHLINAVPKTAKKVAVLDRTKEPGALGEPLYLDVKSAFYDVEDKPVIVGGRYGLGSKDTTPGQMAAVYENLKQDNPKNNFTLGINDDVTHTSLETVEGIDVVAEGTTACKFWGLGSDGTVGANKSAIKIIGDHTDMYAQGYFAYDSKKSGGITMSHLRFGKSPIKSPYLIQTPHFIACHNQSYVNKYDVLEGLRDNGNFLLNCIWNKEEVEEHLPAHMKRYIANHNINFYTIDAVKIAQEIGLGGRINMIMQAAFFKLANIIPIEDAVKYLKDAVVTSYGKKGEKVVNMNNAAIDKGVGAIVKIDVPESWKNAEDKKVEKKDVPEFISKILEPMNRQKGDELPVSAFEGMEDGTFPNGTAAYEKRGIAINVPEWSMENCIQCNQCSYVCPHAVIRPTLLTEEEYKNKPEGFKAVEAKGIKGEKLYYSMNVSVLDCTGCGNCAEVCPAPTKALVMKPAATQESEQANYDYAQTLPVKENPMDKYTVKGSQFEKPLLEFHGACGGCGEAAYAKLITQLFGDRMMIANATGCTSIWGGSAPTTPYTKNHEGKGPAWANSLFEDNAEYGLGMSLGVSTIRTNMENVAKDVMEEVSAELKGALQEWIDNKEDAEGSKKAAAKLLPLLEAEKSNAKVAEILENKDFLIKRSQWIFGGDGWAYDIGYGGVDHALASGEDINIFVFDTEVYSNTGGQSSKSTRTGAVAKFAAAGKRTKKKDLGLMAMTYGYVYVAQIAMGSDKNQTIKAIKEAEAYPGPSLIIAYAPCINHGLKVGMACSQLEEKKAVDCGYWGLYRYNPQLKEEGKNPFILDSKEPKGNFKDFLLGEVRYASLKKARPEQADDLYAQTEKDAMERLDTYKRLAEEK</sequence>
<feature type="binding site" evidence="12">
    <location>
        <position position="813"/>
    </location>
    <ligand>
        <name>[4Fe-4S] cluster</name>
        <dbReference type="ChEBI" id="CHEBI:49883"/>
        <label>3</label>
    </ligand>
</feature>
<dbReference type="EMBL" id="JENJ01000015">
    <property type="protein sequence ID" value="KGM97026.1"/>
    <property type="molecule type" value="Genomic_DNA"/>
</dbReference>